<evidence type="ECO:0000259" key="3">
    <source>
        <dbReference type="PROSITE" id="PS50102"/>
    </source>
</evidence>
<accession>A0A1Y2FXG9</accession>
<dbReference type="EMBL" id="MCGR01000011">
    <property type="protein sequence ID" value="ORY88229.1"/>
    <property type="molecule type" value="Genomic_DNA"/>
</dbReference>
<feature type="compositionally biased region" description="Basic and acidic residues" evidence="2">
    <location>
        <begin position="8"/>
        <end position="19"/>
    </location>
</feature>
<dbReference type="InterPro" id="IPR050441">
    <property type="entry name" value="RBM"/>
</dbReference>
<dbReference type="AlphaFoldDB" id="A0A1Y2FXG9"/>
<organism evidence="4 5">
    <name type="scientific">Leucosporidium creatinivorum</name>
    <dbReference type="NCBI Taxonomy" id="106004"/>
    <lineage>
        <taxon>Eukaryota</taxon>
        <taxon>Fungi</taxon>
        <taxon>Dikarya</taxon>
        <taxon>Basidiomycota</taxon>
        <taxon>Pucciniomycotina</taxon>
        <taxon>Microbotryomycetes</taxon>
        <taxon>Leucosporidiales</taxon>
        <taxon>Leucosporidium</taxon>
    </lineage>
</organism>
<dbReference type="Pfam" id="PF00076">
    <property type="entry name" value="RRM_1"/>
    <property type="match status" value="1"/>
</dbReference>
<dbReference type="Gene3D" id="3.30.70.330">
    <property type="match status" value="1"/>
</dbReference>
<feature type="region of interest" description="Disordered" evidence="2">
    <location>
        <begin position="168"/>
        <end position="270"/>
    </location>
</feature>
<feature type="domain" description="RRM" evidence="3">
    <location>
        <begin position="91"/>
        <end position="169"/>
    </location>
</feature>
<reference evidence="4 5" key="1">
    <citation type="submission" date="2016-07" db="EMBL/GenBank/DDBJ databases">
        <title>Pervasive Adenine N6-methylation of Active Genes in Fungi.</title>
        <authorList>
            <consortium name="DOE Joint Genome Institute"/>
            <person name="Mondo S.J."/>
            <person name="Dannebaum R.O."/>
            <person name="Kuo R.C."/>
            <person name="Labutti K."/>
            <person name="Haridas S."/>
            <person name="Kuo A."/>
            <person name="Salamov A."/>
            <person name="Ahrendt S.R."/>
            <person name="Lipzen A."/>
            <person name="Sullivan W."/>
            <person name="Andreopoulos W.B."/>
            <person name="Clum A."/>
            <person name="Lindquist E."/>
            <person name="Daum C."/>
            <person name="Ramamoorthy G.K."/>
            <person name="Gryganskyi A."/>
            <person name="Culley D."/>
            <person name="Magnuson J.K."/>
            <person name="James T.Y."/>
            <person name="O'Malley M.A."/>
            <person name="Stajich J.E."/>
            <person name="Spatafora J.W."/>
            <person name="Visel A."/>
            <person name="Grigoriev I.V."/>
        </authorList>
    </citation>
    <scope>NUCLEOTIDE SEQUENCE [LARGE SCALE GENOMIC DNA]</scope>
    <source>
        <strain evidence="4 5">62-1032</strain>
    </source>
</reference>
<sequence length="270" mass="31285">MDYPPASDDVHMQGAKIEDPPLASHDQQEDSYQRDRSAPDEREREREPERQRDYDDRDRRDNSDMPPRDDRPRHVEPPRRPPGAPVPTPTNVLGVFGLSIRTRERDLEEEFARSGRVEKVVIVYDQRSERSRGFGFVTMVDVPDAERAIADLNGMELHGRRLRVDFSATVRPHDPTPGSYKGIKRDDDFGPRDSRGGYGYGRDDRYGGGRDDRYSRDDRYGGGGDRYGGSSYRREESPRRRRDSRSPSPRRERRPSPTRDEYGVPPPRDW</sequence>
<proteinExistence type="predicted"/>
<dbReference type="Proteomes" id="UP000193467">
    <property type="component" value="Unassembled WGS sequence"/>
</dbReference>
<dbReference type="OrthoDB" id="439808at2759"/>
<keyword evidence="1" id="KW-0694">RNA-binding</keyword>
<evidence type="ECO:0000256" key="1">
    <source>
        <dbReference type="PROSITE-ProRule" id="PRU00176"/>
    </source>
</evidence>
<comment type="caution">
    <text evidence="4">The sequence shown here is derived from an EMBL/GenBank/DDBJ whole genome shotgun (WGS) entry which is preliminary data.</text>
</comment>
<dbReference type="PANTHER" id="PTHR48034">
    <property type="entry name" value="TRANSFORMER-2 SEX-DETERMINING PROTEIN-RELATED"/>
    <property type="match status" value="1"/>
</dbReference>
<dbReference type="InterPro" id="IPR035979">
    <property type="entry name" value="RBD_domain_sf"/>
</dbReference>
<dbReference type="SUPFAM" id="SSF54928">
    <property type="entry name" value="RNA-binding domain, RBD"/>
    <property type="match status" value="1"/>
</dbReference>
<dbReference type="PROSITE" id="PS50102">
    <property type="entry name" value="RRM"/>
    <property type="match status" value="1"/>
</dbReference>
<evidence type="ECO:0000313" key="4">
    <source>
        <dbReference type="EMBL" id="ORY88229.1"/>
    </source>
</evidence>
<protein>
    <recommendedName>
        <fullName evidence="3">RRM domain-containing protein</fullName>
    </recommendedName>
</protein>
<evidence type="ECO:0000313" key="5">
    <source>
        <dbReference type="Proteomes" id="UP000193467"/>
    </source>
</evidence>
<feature type="region of interest" description="Disordered" evidence="2">
    <location>
        <begin position="1"/>
        <end position="92"/>
    </location>
</feature>
<feature type="compositionally biased region" description="Basic and acidic residues" evidence="2">
    <location>
        <begin position="183"/>
        <end position="220"/>
    </location>
</feature>
<dbReference type="CDD" id="cd12363">
    <property type="entry name" value="RRM_TRA2"/>
    <property type="match status" value="1"/>
</dbReference>
<dbReference type="InterPro" id="IPR000504">
    <property type="entry name" value="RRM_dom"/>
</dbReference>
<dbReference type="InterPro" id="IPR012677">
    <property type="entry name" value="Nucleotide-bd_a/b_plait_sf"/>
</dbReference>
<gene>
    <name evidence="4" type="ORF">BCR35DRAFT_289106</name>
</gene>
<feature type="compositionally biased region" description="Basic and acidic residues" evidence="2">
    <location>
        <begin position="254"/>
        <end position="270"/>
    </location>
</feature>
<name>A0A1Y2FXG9_9BASI</name>
<evidence type="ECO:0000256" key="2">
    <source>
        <dbReference type="SAM" id="MobiDB-lite"/>
    </source>
</evidence>
<dbReference type="GO" id="GO:0003723">
    <property type="term" value="F:RNA binding"/>
    <property type="evidence" value="ECO:0007669"/>
    <property type="project" value="UniProtKB-UniRule"/>
</dbReference>
<dbReference type="STRING" id="106004.A0A1Y2FXG9"/>
<keyword evidence="5" id="KW-1185">Reference proteome</keyword>
<dbReference type="SMART" id="SM00360">
    <property type="entry name" value="RRM"/>
    <property type="match status" value="1"/>
</dbReference>
<dbReference type="FunCoup" id="A0A1Y2FXG9">
    <property type="interactions" value="502"/>
</dbReference>
<feature type="compositionally biased region" description="Basic and acidic residues" evidence="2">
    <location>
        <begin position="26"/>
        <end position="79"/>
    </location>
</feature>
<dbReference type="InParanoid" id="A0A1Y2FXG9"/>